<dbReference type="Proteomes" id="UP000759443">
    <property type="component" value="Unassembled WGS sequence"/>
</dbReference>
<reference evidence="1 2" key="1">
    <citation type="submission" date="2021-03" db="EMBL/GenBank/DDBJ databases">
        <title>Genomic Encyclopedia of Type Strains, Phase IV (KMG-IV): sequencing the most valuable type-strain genomes for metagenomic binning, comparative biology and taxonomic classification.</title>
        <authorList>
            <person name="Goeker M."/>
        </authorList>
    </citation>
    <scope>NUCLEOTIDE SEQUENCE [LARGE SCALE GENOMIC DNA]</scope>
    <source>
        <strain evidence="1 2">DSM 21600</strain>
    </source>
</reference>
<protein>
    <submittedName>
        <fullName evidence="1">Uncharacterized protein</fullName>
    </submittedName>
</protein>
<proteinExistence type="predicted"/>
<name>A0ABS4E5I2_9HYPH</name>
<comment type="caution">
    <text evidence="1">The sequence shown here is derived from an EMBL/GenBank/DDBJ whole genome shotgun (WGS) entry which is preliminary data.</text>
</comment>
<sequence length="182" mass="19646">MDSFVSINPLARKRTLSSHRRGGGRNSISGEAVVVDLGDGKYLFALLKGYSHETAIKAFADSIPEPTNRAQSIKTYNALERLRATRQPQLPLYPTLVTFDDVDDPASVVKVDPIDLAAAFGAGYQLSYISTALTEHAGTAGSIGSLLNWLGPYPEPKLSPATGATSDIPFSRRVSYGDFRKE</sequence>
<evidence type="ECO:0000313" key="1">
    <source>
        <dbReference type="EMBL" id="MBP1853211.1"/>
    </source>
</evidence>
<organism evidence="1 2">
    <name type="scientific">Rhizobium halophytocola</name>
    <dbReference type="NCBI Taxonomy" id="735519"/>
    <lineage>
        <taxon>Bacteria</taxon>
        <taxon>Pseudomonadati</taxon>
        <taxon>Pseudomonadota</taxon>
        <taxon>Alphaproteobacteria</taxon>
        <taxon>Hyphomicrobiales</taxon>
        <taxon>Rhizobiaceae</taxon>
        <taxon>Rhizobium/Agrobacterium group</taxon>
        <taxon>Rhizobium</taxon>
    </lineage>
</organism>
<keyword evidence="2" id="KW-1185">Reference proteome</keyword>
<evidence type="ECO:0000313" key="2">
    <source>
        <dbReference type="Proteomes" id="UP000759443"/>
    </source>
</evidence>
<gene>
    <name evidence="1" type="ORF">J2Z17_004670</name>
</gene>
<accession>A0ABS4E5I2</accession>
<dbReference type="EMBL" id="JAGGJU010000015">
    <property type="protein sequence ID" value="MBP1853211.1"/>
    <property type="molecule type" value="Genomic_DNA"/>
</dbReference>